<name>A0AAD0U0Y6_9GAMM</name>
<dbReference type="RefSeq" id="WP_121637684.1">
    <property type="nucleotide sequence ID" value="NZ_CP033065.1"/>
</dbReference>
<protein>
    <submittedName>
        <fullName evidence="1">Uncharacterized protein</fullName>
    </submittedName>
</protein>
<dbReference type="AlphaFoldDB" id="A0AAD0U0Y6"/>
<accession>A0AAD0U0Y6</accession>
<dbReference type="Proteomes" id="UP000279995">
    <property type="component" value="Chromosome I"/>
</dbReference>
<dbReference type="EMBL" id="CP033065">
    <property type="protein sequence ID" value="AYM87021.1"/>
    <property type="molecule type" value="Genomic_DNA"/>
</dbReference>
<reference evidence="1 2" key="1">
    <citation type="submission" date="2018-10" db="EMBL/GenBank/DDBJ databases">
        <title>Complete Genome Sequence and Transcriptomic Profiles of a Marine Bacterium, Pseudoalteromonas agarivorans Hao 2018.</title>
        <authorList>
            <person name="Hao L."/>
        </authorList>
    </citation>
    <scope>NUCLEOTIDE SEQUENCE [LARGE SCALE GENOMIC DNA]</scope>
    <source>
        <strain evidence="1 2">Hao 2018</strain>
    </source>
</reference>
<dbReference type="InterPro" id="IPR045955">
    <property type="entry name" value="DUF6375"/>
</dbReference>
<evidence type="ECO:0000313" key="2">
    <source>
        <dbReference type="Proteomes" id="UP000279995"/>
    </source>
</evidence>
<gene>
    <name evidence="1" type="ORF">D9T18_10075</name>
</gene>
<organism evidence="1 2">
    <name type="scientific">Pseudoalteromonas agarivorans</name>
    <dbReference type="NCBI Taxonomy" id="176102"/>
    <lineage>
        <taxon>Bacteria</taxon>
        <taxon>Pseudomonadati</taxon>
        <taxon>Pseudomonadota</taxon>
        <taxon>Gammaproteobacteria</taxon>
        <taxon>Alteromonadales</taxon>
        <taxon>Pseudoalteromonadaceae</taxon>
        <taxon>Pseudoalteromonas</taxon>
    </lineage>
</organism>
<dbReference type="Pfam" id="PF19902">
    <property type="entry name" value="DUF6375"/>
    <property type="match status" value="1"/>
</dbReference>
<evidence type="ECO:0000313" key="1">
    <source>
        <dbReference type="EMBL" id="AYM87021.1"/>
    </source>
</evidence>
<proteinExistence type="predicted"/>
<sequence>MKIWTSYGSEHSMNLVMVGTFKTAEDATEAKELSERLSDNLQHQVGLDGQTTRFPDEVRDILWKENFHILSPQEVEHFSYEHWIEQEGEKLIFKTEETEFSAFLKLFIDKGAKVEVYSAHNFPDELHGRGK</sequence>